<reference evidence="3 4" key="2">
    <citation type="journal article" date="2012" name="PLoS Pathog.">
        <title>Diverse lifestyles and strategies of plant pathogenesis encoded in the genomes of eighteen Dothideomycetes fungi.</title>
        <authorList>
            <person name="Ohm R.A."/>
            <person name="Feau N."/>
            <person name="Henrissat B."/>
            <person name="Schoch C.L."/>
            <person name="Horwitz B.A."/>
            <person name="Barry K.W."/>
            <person name="Condon B.J."/>
            <person name="Copeland A.C."/>
            <person name="Dhillon B."/>
            <person name="Glaser F."/>
            <person name="Hesse C.N."/>
            <person name="Kosti I."/>
            <person name="LaButti K."/>
            <person name="Lindquist E.A."/>
            <person name="Lucas S."/>
            <person name="Salamov A.A."/>
            <person name="Bradshaw R.E."/>
            <person name="Ciuffetti L."/>
            <person name="Hamelin R.C."/>
            <person name="Kema G.H.J."/>
            <person name="Lawrence C."/>
            <person name="Scott J.A."/>
            <person name="Spatafora J.W."/>
            <person name="Turgeon B.G."/>
            <person name="de Wit P.J.G.M."/>
            <person name="Zhong S."/>
            <person name="Goodwin S.B."/>
            <person name="Grigoriev I.V."/>
        </authorList>
    </citation>
    <scope>NUCLEOTIDE SEQUENCE [LARGE SCALE GENOMIC DNA]</scope>
    <source>
        <strain evidence="4">NZE10 / CBS 128990</strain>
    </source>
</reference>
<name>N1PZV8_DOTSN</name>
<dbReference type="eggNOG" id="ENOG502SAE9">
    <property type="taxonomic scope" value="Eukaryota"/>
</dbReference>
<feature type="compositionally biased region" description="Low complexity" evidence="2">
    <location>
        <begin position="7"/>
        <end position="51"/>
    </location>
</feature>
<dbReference type="OrthoDB" id="5350396at2759"/>
<sequence>MEAPSISIPASTAKTPASAASAPTTSSLSTLSSVPTGSQASTMAVSSSSKRTVSRKDGLKGVTNSESDENGSSSDEELADIYTSFAKRRKLSSSADKSASTFAVPTTIKKSARLSVQDKRQKTINALPRSPPRKVFKNSLASLIAQNEKYQLASATIASLESSVDEARKKEERLANAKSAGIDGNALIEAAGSDSDEQQRMIMALERTEALYDEVKYRFFLDDKPLYDRGGPLPEIDERRDLCWARLFQTAASTREACVSGFAAELIHHRPLPASIVRWMTQELFHEPDQTLCEAFVEILRASSIHHESRWDTSASLNSMYKTRSIFELKYKEAVASAKLPPGLQHVVRVAAFTAPAVDSVVAAAPPQSTTVALLDLALMNIDDQVTDDSTLSLTILESIEDMLDSLPEDGFNKLVEEAVGMLRTSTEPALELRCRAIVALPAATPRAYRLRRRLASECFSAGMGKKDPATQDWSRCIVQALKQRPEFQINEETNYGLLLELTGVLDIAISGGWTNDDELVPEPPTGPWNKPAEPTQIERLHNDQMDAICRELHRIVSRVRDAGTTHLRRTQAKTAIEHLASRIEHSVRARPKPRKGVFTGKKAVSFGQARFGARGFTGPGLQTPVLPSPPHVQPQQAIANLAVPQDNANVEAEAGPSTTPRRRRPEQADELVDLSQEFTSSPPAPRFNSVPKLFARTTDAAQDYVRTAHGEDNTDGTVYYDSHSQRLEHVDGT</sequence>
<reference evidence="4" key="1">
    <citation type="journal article" date="2012" name="PLoS Genet.">
        <title>The genomes of the fungal plant pathogens Cladosporium fulvum and Dothistroma septosporum reveal adaptation to different hosts and lifestyles but also signatures of common ancestry.</title>
        <authorList>
            <person name="de Wit P.J.G.M."/>
            <person name="van der Burgt A."/>
            <person name="Oekmen B."/>
            <person name="Stergiopoulos I."/>
            <person name="Abd-Elsalam K.A."/>
            <person name="Aerts A.L."/>
            <person name="Bahkali A.H."/>
            <person name="Beenen H.G."/>
            <person name="Chettri P."/>
            <person name="Cox M.P."/>
            <person name="Datema E."/>
            <person name="de Vries R.P."/>
            <person name="Dhillon B."/>
            <person name="Ganley A.R."/>
            <person name="Griffiths S.A."/>
            <person name="Guo Y."/>
            <person name="Hamelin R.C."/>
            <person name="Henrissat B."/>
            <person name="Kabir M.S."/>
            <person name="Jashni M.K."/>
            <person name="Kema G."/>
            <person name="Klaubauf S."/>
            <person name="Lapidus A."/>
            <person name="Levasseur A."/>
            <person name="Lindquist E."/>
            <person name="Mehrabi R."/>
            <person name="Ohm R.A."/>
            <person name="Owen T.J."/>
            <person name="Salamov A."/>
            <person name="Schwelm A."/>
            <person name="Schijlen E."/>
            <person name="Sun H."/>
            <person name="van den Burg H.A."/>
            <person name="van Ham R.C.H.J."/>
            <person name="Zhang S."/>
            <person name="Goodwin S.B."/>
            <person name="Grigoriev I.V."/>
            <person name="Collemare J."/>
            <person name="Bradshaw R.E."/>
        </authorList>
    </citation>
    <scope>NUCLEOTIDE SEQUENCE [LARGE SCALE GENOMIC DNA]</scope>
    <source>
        <strain evidence="4">NZE10 / CBS 128990</strain>
    </source>
</reference>
<feature type="coiled-coil region" evidence="1">
    <location>
        <begin position="150"/>
        <end position="180"/>
    </location>
</feature>
<evidence type="ECO:0000313" key="4">
    <source>
        <dbReference type="Proteomes" id="UP000016933"/>
    </source>
</evidence>
<dbReference type="STRING" id="675120.N1PZV8"/>
<evidence type="ECO:0000256" key="2">
    <source>
        <dbReference type="SAM" id="MobiDB-lite"/>
    </source>
</evidence>
<proteinExistence type="predicted"/>
<feature type="compositionally biased region" description="Acidic residues" evidence="2">
    <location>
        <begin position="66"/>
        <end position="76"/>
    </location>
</feature>
<keyword evidence="1" id="KW-0175">Coiled coil</keyword>
<dbReference type="HOGENOM" id="CLU_377670_0_0_1"/>
<evidence type="ECO:0000256" key="1">
    <source>
        <dbReference type="SAM" id="Coils"/>
    </source>
</evidence>
<feature type="region of interest" description="Disordered" evidence="2">
    <location>
        <begin position="1"/>
        <end position="76"/>
    </location>
</feature>
<dbReference type="EMBL" id="KB446535">
    <property type="protein sequence ID" value="EME48533.1"/>
    <property type="molecule type" value="Genomic_DNA"/>
</dbReference>
<protein>
    <submittedName>
        <fullName evidence="3">Uncharacterized protein</fullName>
    </submittedName>
</protein>
<dbReference type="OMA" id="TLLRMSM"/>
<accession>N1PZV8</accession>
<feature type="region of interest" description="Disordered" evidence="2">
    <location>
        <begin position="643"/>
        <end position="669"/>
    </location>
</feature>
<evidence type="ECO:0000313" key="3">
    <source>
        <dbReference type="EMBL" id="EME48533.1"/>
    </source>
</evidence>
<dbReference type="Proteomes" id="UP000016933">
    <property type="component" value="Unassembled WGS sequence"/>
</dbReference>
<keyword evidence="4" id="KW-1185">Reference proteome</keyword>
<organism evidence="3 4">
    <name type="scientific">Dothistroma septosporum (strain NZE10 / CBS 128990)</name>
    <name type="common">Red band needle blight fungus</name>
    <name type="synonym">Mycosphaerella pini</name>
    <dbReference type="NCBI Taxonomy" id="675120"/>
    <lineage>
        <taxon>Eukaryota</taxon>
        <taxon>Fungi</taxon>
        <taxon>Dikarya</taxon>
        <taxon>Ascomycota</taxon>
        <taxon>Pezizomycotina</taxon>
        <taxon>Dothideomycetes</taxon>
        <taxon>Dothideomycetidae</taxon>
        <taxon>Mycosphaerellales</taxon>
        <taxon>Mycosphaerellaceae</taxon>
        <taxon>Dothistroma</taxon>
    </lineage>
</organism>
<dbReference type="AlphaFoldDB" id="N1PZV8"/>
<gene>
    <name evidence="3" type="ORF">DOTSEDRAFT_162109</name>
</gene>